<feature type="domain" description="C-type lectin" evidence="1">
    <location>
        <begin position="18"/>
        <end position="123"/>
    </location>
</feature>
<accession>A0AA36DJ96</accession>
<reference evidence="2" key="1">
    <citation type="submission" date="2023-06" db="EMBL/GenBank/DDBJ databases">
        <authorList>
            <person name="Delattre M."/>
        </authorList>
    </citation>
    <scope>NUCLEOTIDE SEQUENCE</scope>
    <source>
        <strain evidence="2">AF72</strain>
    </source>
</reference>
<name>A0AA36DJ96_9BILA</name>
<evidence type="ECO:0000313" key="3">
    <source>
        <dbReference type="Proteomes" id="UP001177023"/>
    </source>
</evidence>
<dbReference type="SMART" id="SM00034">
    <property type="entry name" value="CLECT"/>
    <property type="match status" value="2"/>
</dbReference>
<proteinExistence type="predicted"/>
<sequence length="266" mass="28988">MLRIISFLALFRAGLAAYYVVAPAGNFSTTEAYCQSMGLHLVSIHNVLDNTAVQVFAESKYIPNFWIGMSGTSGKYFSWTDGSALDYFNWAPGFPTYDPCVVEGSDGLWKTTNCGATYFGICLKAQPKCDFGWTQLAETSQCYLPGQAATHDDALAACRKMYARLTSIHTKSENDFIMALAPPSPVQQQCNPEAPYGIWTGGMAMNGYDSWADGTAFSYPNLYGNGDPSSGAIYLAAEPGCPDFGKWRVTPSKTLTLSYVCKKNPM</sequence>
<dbReference type="Pfam" id="PF00059">
    <property type="entry name" value="Lectin_C"/>
    <property type="match status" value="2"/>
</dbReference>
<keyword evidence="3" id="KW-1185">Reference proteome</keyword>
<dbReference type="InterPro" id="IPR050111">
    <property type="entry name" value="C-type_lectin/snaclec_domain"/>
</dbReference>
<dbReference type="InterPro" id="IPR001304">
    <property type="entry name" value="C-type_lectin-like"/>
</dbReference>
<gene>
    <name evidence="2" type="ORF">MSPICULIGERA_LOCUS25743</name>
</gene>
<dbReference type="CDD" id="cd00037">
    <property type="entry name" value="CLECT"/>
    <property type="match status" value="2"/>
</dbReference>
<evidence type="ECO:0000313" key="2">
    <source>
        <dbReference type="EMBL" id="CAJ0587789.1"/>
    </source>
</evidence>
<dbReference type="AlphaFoldDB" id="A0AA36DJ96"/>
<dbReference type="InterPro" id="IPR016187">
    <property type="entry name" value="CTDL_fold"/>
</dbReference>
<comment type="caution">
    <text evidence="2">The sequence shown here is derived from an EMBL/GenBank/DDBJ whole genome shotgun (WGS) entry which is preliminary data.</text>
</comment>
<evidence type="ECO:0000259" key="1">
    <source>
        <dbReference type="PROSITE" id="PS50041"/>
    </source>
</evidence>
<dbReference type="Gene3D" id="3.10.100.10">
    <property type="entry name" value="Mannose-Binding Protein A, subunit A"/>
    <property type="match status" value="2"/>
</dbReference>
<dbReference type="EMBL" id="CATQJA010002710">
    <property type="protein sequence ID" value="CAJ0587789.1"/>
    <property type="molecule type" value="Genomic_DNA"/>
</dbReference>
<dbReference type="InterPro" id="IPR016186">
    <property type="entry name" value="C-type_lectin-like/link_sf"/>
</dbReference>
<feature type="domain" description="C-type lectin" evidence="1">
    <location>
        <begin position="138"/>
        <end position="248"/>
    </location>
</feature>
<organism evidence="2 3">
    <name type="scientific">Mesorhabditis spiculigera</name>
    <dbReference type="NCBI Taxonomy" id="96644"/>
    <lineage>
        <taxon>Eukaryota</taxon>
        <taxon>Metazoa</taxon>
        <taxon>Ecdysozoa</taxon>
        <taxon>Nematoda</taxon>
        <taxon>Chromadorea</taxon>
        <taxon>Rhabditida</taxon>
        <taxon>Rhabditina</taxon>
        <taxon>Rhabditomorpha</taxon>
        <taxon>Rhabditoidea</taxon>
        <taxon>Rhabditidae</taxon>
        <taxon>Mesorhabditinae</taxon>
        <taxon>Mesorhabditis</taxon>
    </lineage>
</organism>
<protein>
    <recommendedName>
        <fullName evidence="1">C-type lectin domain-containing protein</fullName>
    </recommendedName>
</protein>
<dbReference type="Proteomes" id="UP001177023">
    <property type="component" value="Unassembled WGS sequence"/>
</dbReference>
<dbReference type="PROSITE" id="PS50041">
    <property type="entry name" value="C_TYPE_LECTIN_2"/>
    <property type="match status" value="2"/>
</dbReference>
<feature type="non-terminal residue" evidence="2">
    <location>
        <position position="266"/>
    </location>
</feature>
<dbReference type="SUPFAM" id="SSF56436">
    <property type="entry name" value="C-type lectin-like"/>
    <property type="match status" value="2"/>
</dbReference>
<dbReference type="PANTHER" id="PTHR22803">
    <property type="entry name" value="MANNOSE, PHOSPHOLIPASE, LECTIN RECEPTOR RELATED"/>
    <property type="match status" value="1"/>
</dbReference>